<reference evidence="2 3" key="1">
    <citation type="submission" date="2019-07" db="EMBL/GenBank/DDBJ databases">
        <authorList>
            <person name="Huq M.A."/>
        </authorList>
    </citation>
    <scope>NUCLEOTIDE SEQUENCE [LARGE SCALE GENOMIC DNA]</scope>
    <source>
        <strain evidence="2 3">MAH-3</strain>
    </source>
</reference>
<organism evidence="2 3">
    <name type="scientific">Fluviicola chungangensis</name>
    <dbReference type="NCBI Taxonomy" id="2597671"/>
    <lineage>
        <taxon>Bacteria</taxon>
        <taxon>Pseudomonadati</taxon>
        <taxon>Bacteroidota</taxon>
        <taxon>Flavobacteriia</taxon>
        <taxon>Flavobacteriales</taxon>
        <taxon>Crocinitomicaceae</taxon>
        <taxon>Fluviicola</taxon>
    </lineage>
</organism>
<accession>A0A556N0R1</accession>
<dbReference type="Proteomes" id="UP000316008">
    <property type="component" value="Unassembled WGS sequence"/>
</dbReference>
<sequence length="323" mass="35513">MNKTLRILSAFVLCSFGASAQQDIALTHFIYNKFAINPGATGIEEGLCGNLIYRNQWDKVNGAPNSVVFNAEANMESFGKWTGGFGLNFTHDAIGFNRQNNVMLNYSHHIQLGNGRLGIGLGVGMVNFGMNPTWVGPQTQIDPTFPGASSAITFDLNFGLYYRAQNWFAGLSSSHLQASTLNLTSSVPLASGTGTVPYDLARHYYAMGGYTFKALGPGDLDIQATLQTDLLKYSGNINARYIFNGFLYGGVGYRNSDAISVLLGWRAFNITKPKNRMFMWVGYSYDITIGRLSKISNGTHEIALKFCYIPVIPITKAHHPKWL</sequence>
<keyword evidence="3" id="KW-1185">Reference proteome</keyword>
<dbReference type="NCBIfam" id="TIGR03519">
    <property type="entry name" value="T9SS_PorP_fam"/>
    <property type="match status" value="1"/>
</dbReference>
<feature type="signal peptide" evidence="1">
    <location>
        <begin position="1"/>
        <end position="20"/>
    </location>
</feature>
<keyword evidence="1" id="KW-0732">Signal</keyword>
<comment type="caution">
    <text evidence="2">The sequence shown here is derived from an EMBL/GenBank/DDBJ whole genome shotgun (WGS) entry which is preliminary data.</text>
</comment>
<dbReference type="OrthoDB" id="648347at2"/>
<proteinExistence type="predicted"/>
<dbReference type="AlphaFoldDB" id="A0A556N0R1"/>
<evidence type="ECO:0000313" key="2">
    <source>
        <dbReference type="EMBL" id="TSJ45767.1"/>
    </source>
</evidence>
<dbReference type="RefSeq" id="WP_144332722.1">
    <property type="nucleotide sequence ID" value="NZ_VLPL01000003.1"/>
</dbReference>
<feature type="chain" id="PRO_5021879169" evidence="1">
    <location>
        <begin position="21"/>
        <end position="323"/>
    </location>
</feature>
<evidence type="ECO:0000256" key="1">
    <source>
        <dbReference type="SAM" id="SignalP"/>
    </source>
</evidence>
<gene>
    <name evidence="2" type="ORF">FO442_08435</name>
</gene>
<evidence type="ECO:0000313" key="3">
    <source>
        <dbReference type="Proteomes" id="UP000316008"/>
    </source>
</evidence>
<protein>
    <submittedName>
        <fullName evidence="2">Type IX secretion system membrane protein PorP/SprF</fullName>
    </submittedName>
</protein>
<dbReference type="EMBL" id="VLPL01000003">
    <property type="protein sequence ID" value="TSJ45767.1"/>
    <property type="molecule type" value="Genomic_DNA"/>
</dbReference>
<name>A0A556N0R1_9FLAO</name>
<dbReference type="Pfam" id="PF11751">
    <property type="entry name" value="PorP_SprF"/>
    <property type="match status" value="1"/>
</dbReference>
<dbReference type="InterPro" id="IPR019861">
    <property type="entry name" value="PorP/SprF_Bacteroidetes"/>
</dbReference>